<evidence type="ECO:0000313" key="3">
    <source>
        <dbReference type="Proteomes" id="UP000292702"/>
    </source>
</evidence>
<protein>
    <submittedName>
        <fullName evidence="2">Uncharacterized protein</fullName>
    </submittedName>
</protein>
<organism evidence="2 3">
    <name type="scientific">Steccherinum ochraceum</name>
    <dbReference type="NCBI Taxonomy" id="92696"/>
    <lineage>
        <taxon>Eukaryota</taxon>
        <taxon>Fungi</taxon>
        <taxon>Dikarya</taxon>
        <taxon>Basidiomycota</taxon>
        <taxon>Agaricomycotina</taxon>
        <taxon>Agaricomycetes</taxon>
        <taxon>Polyporales</taxon>
        <taxon>Steccherinaceae</taxon>
        <taxon>Steccherinum</taxon>
    </lineage>
</organism>
<sequence>MSTISIPTSAPASSSTSMHRRSPSPPTFSAKYENLVSPLPRRPPPSALRLVQGPLPHRARPKHTLPSLPRPAFYPKIHVPRTGPTPRKRAQEALVLETQVPAIHLAKVKFPELKVPGYGSESESEGSDSESEGSTWSRRSSIDSVQSVERRRSTGDIAGGVAMAFNVTVALTAPKKVAVHAVQRV</sequence>
<accession>A0A4V2MX04</accession>
<proteinExistence type="predicted"/>
<evidence type="ECO:0000313" key="2">
    <source>
        <dbReference type="EMBL" id="TCD68227.1"/>
    </source>
</evidence>
<feature type="compositionally biased region" description="Polar residues" evidence="1">
    <location>
        <begin position="135"/>
        <end position="147"/>
    </location>
</feature>
<gene>
    <name evidence="2" type="ORF">EIP91_011296</name>
</gene>
<feature type="compositionally biased region" description="Acidic residues" evidence="1">
    <location>
        <begin position="122"/>
        <end position="131"/>
    </location>
</feature>
<feature type="region of interest" description="Disordered" evidence="1">
    <location>
        <begin position="116"/>
        <end position="152"/>
    </location>
</feature>
<dbReference type="Proteomes" id="UP000292702">
    <property type="component" value="Unassembled WGS sequence"/>
</dbReference>
<comment type="caution">
    <text evidence="2">The sequence shown here is derived from an EMBL/GenBank/DDBJ whole genome shotgun (WGS) entry which is preliminary data.</text>
</comment>
<dbReference type="AlphaFoldDB" id="A0A4V2MX04"/>
<dbReference type="OrthoDB" id="3165590at2759"/>
<reference evidence="2 3" key="1">
    <citation type="submission" date="2018-11" db="EMBL/GenBank/DDBJ databases">
        <title>Genome assembly of Steccherinum ochraceum LE-BIN_3174, the white-rot fungus of the Steccherinaceae family (The Residual Polyporoid clade, Polyporales, Basidiomycota).</title>
        <authorList>
            <person name="Fedorova T.V."/>
            <person name="Glazunova O.A."/>
            <person name="Landesman E.O."/>
            <person name="Moiseenko K.V."/>
            <person name="Psurtseva N.V."/>
            <person name="Savinova O.S."/>
            <person name="Shakhova N.V."/>
            <person name="Tyazhelova T.V."/>
            <person name="Vasina D.V."/>
        </authorList>
    </citation>
    <scope>NUCLEOTIDE SEQUENCE [LARGE SCALE GENOMIC DNA]</scope>
    <source>
        <strain evidence="2 3">LE-BIN_3174</strain>
    </source>
</reference>
<dbReference type="EMBL" id="RWJN01000072">
    <property type="protein sequence ID" value="TCD68227.1"/>
    <property type="molecule type" value="Genomic_DNA"/>
</dbReference>
<feature type="compositionally biased region" description="Low complexity" evidence="1">
    <location>
        <begin position="1"/>
        <end position="17"/>
    </location>
</feature>
<name>A0A4V2MX04_9APHY</name>
<keyword evidence="3" id="KW-1185">Reference proteome</keyword>
<feature type="region of interest" description="Disordered" evidence="1">
    <location>
        <begin position="1"/>
        <end position="89"/>
    </location>
</feature>
<evidence type="ECO:0000256" key="1">
    <source>
        <dbReference type="SAM" id="MobiDB-lite"/>
    </source>
</evidence>